<evidence type="ECO:0000256" key="4">
    <source>
        <dbReference type="PROSITE-ProRule" id="PRU00108"/>
    </source>
</evidence>
<dbReference type="GO" id="GO:0005634">
    <property type="term" value="C:nucleus"/>
    <property type="evidence" value="ECO:0007669"/>
    <property type="project" value="UniProtKB-SubCell"/>
</dbReference>
<accession>A0A8S3T858</accession>
<protein>
    <recommendedName>
        <fullName evidence="6">Homeobox domain-containing protein</fullName>
    </recommendedName>
</protein>
<evidence type="ECO:0000313" key="7">
    <source>
        <dbReference type="EMBL" id="CAG2226919.1"/>
    </source>
</evidence>
<dbReference type="OrthoDB" id="4187154at2759"/>
<dbReference type="InterPro" id="IPR009057">
    <property type="entry name" value="Homeodomain-like_sf"/>
</dbReference>
<keyword evidence="2 4" id="KW-0371">Homeobox</keyword>
<dbReference type="GO" id="GO:0006355">
    <property type="term" value="P:regulation of DNA-templated transcription"/>
    <property type="evidence" value="ECO:0007669"/>
    <property type="project" value="InterPro"/>
</dbReference>
<dbReference type="InterPro" id="IPR008422">
    <property type="entry name" value="KN_HD"/>
</dbReference>
<evidence type="ECO:0000259" key="6">
    <source>
        <dbReference type="PROSITE" id="PS50071"/>
    </source>
</evidence>
<dbReference type="InterPro" id="IPR001356">
    <property type="entry name" value="HD"/>
</dbReference>
<dbReference type="AlphaFoldDB" id="A0A8S3T858"/>
<gene>
    <name evidence="7" type="ORF">MEDL_39932</name>
</gene>
<organism evidence="7 8">
    <name type="scientific">Mytilus edulis</name>
    <name type="common">Blue mussel</name>
    <dbReference type="NCBI Taxonomy" id="6550"/>
    <lineage>
        <taxon>Eukaryota</taxon>
        <taxon>Metazoa</taxon>
        <taxon>Spiralia</taxon>
        <taxon>Lophotrochozoa</taxon>
        <taxon>Mollusca</taxon>
        <taxon>Bivalvia</taxon>
        <taxon>Autobranchia</taxon>
        <taxon>Pteriomorphia</taxon>
        <taxon>Mytilida</taxon>
        <taxon>Mytiloidea</taxon>
        <taxon>Mytilidae</taxon>
        <taxon>Mytilinae</taxon>
        <taxon>Mytilus</taxon>
    </lineage>
</organism>
<comment type="caution">
    <text evidence="7">The sequence shown here is derived from an EMBL/GenBank/DDBJ whole genome shotgun (WGS) entry which is preliminary data.</text>
</comment>
<feature type="region of interest" description="Disordered" evidence="5">
    <location>
        <begin position="348"/>
        <end position="370"/>
    </location>
</feature>
<evidence type="ECO:0000256" key="3">
    <source>
        <dbReference type="ARBA" id="ARBA00023242"/>
    </source>
</evidence>
<feature type="region of interest" description="Disordered" evidence="5">
    <location>
        <begin position="437"/>
        <end position="458"/>
    </location>
</feature>
<feature type="domain" description="Homeobox" evidence="6">
    <location>
        <begin position="365"/>
        <end position="428"/>
    </location>
</feature>
<keyword evidence="1 4" id="KW-0238">DNA-binding</keyword>
<feature type="DNA-binding region" description="Homeobox" evidence="4">
    <location>
        <begin position="367"/>
        <end position="429"/>
    </location>
</feature>
<name>A0A8S3T858_MYTED</name>
<dbReference type="SUPFAM" id="SSF46689">
    <property type="entry name" value="Homeodomain-like"/>
    <property type="match status" value="2"/>
</dbReference>
<feature type="domain" description="Homeobox" evidence="6">
    <location>
        <begin position="449"/>
        <end position="512"/>
    </location>
</feature>
<dbReference type="PROSITE" id="PS50071">
    <property type="entry name" value="HOMEOBOX_2"/>
    <property type="match status" value="2"/>
</dbReference>
<dbReference type="EMBL" id="CAJPWZ010001945">
    <property type="protein sequence ID" value="CAG2226919.1"/>
    <property type="molecule type" value="Genomic_DNA"/>
</dbReference>
<evidence type="ECO:0000256" key="2">
    <source>
        <dbReference type="ARBA" id="ARBA00023155"/>
    </source>
</evidence>
<proteinExistence type="predicted"/>
<evidence type="ECO:0000256" key="5">
    <source>
        <dbReference type="SAM" id="MobiDB-lite"/>
    </source>
</evidence>
<dbReference type="Gene3D" id="1.10.10.60">
    <property type="entry name" value="Homeodomain-like"/>
    <property type="match status" value="2"/>
</dbReference>
<dbReference type="GO" id="GO:0003677">
    <property type="term" value="F:DNA binding"/>
    <property type="evidence" value="ECO:0007669"/>
    <property type="project" value="UniProtKB-UniRule"/>
</dbReference>
<dbReference type="InterPro" id="IPR050224">
    <property type="entry name" value="TALE_homeobox"/>
</dbReference>
<dbReference type="SMART" id="SM00389">
    <property type="entry name" value="HOX"/>
    <property type="match status" value="2"/>
</dbReference>
<dbReference type="CDD" id="cd00086">
    <property type="entry name" value="homeodomain"/>
    <property type="match status" value="2"/>
</dbReference>
<feature type="DNA-binding region" description="Homeobox" evidence="4">
    <location>
        <begin position="451"/>
        <end position="513"/>
    </location>
</feature>
<comment type="subcellular location">
    <subcellularLocation>
        <location evidence="4">Nucleus</location>
    </subcellularLocation>
</comment>
<keyword evidence="8" id="KW-1185">Reference proteome</keyword>
<keyword evidence="3 4" id="KW-0539">Nucleus</keyword>
<evidence type="ECO:0000313" key="8">
    <source>
        <dbReference type="Proteomes" id="UP000683360"/>
    </source>
</evidence>
<dbReference type="Proteomes" id="UP000683360">
    <property type="component" value="Unassembled WGS sequence"/>
</dbReference>
<dbReference type="PANTHER" id="PTHR11850">
    <property type="entry name" value="HOMEOBOX PROTEIN TRANSCRIPTION FACTORS"/>
    <property type="match status" value="1"/>
</dbReference>
<reference evidence="7" key="1">
    <citation type="submission" date="2021-03" db="EMBL/GenBank/DDBJ databases">
        <authorList>
            <person name="Bekaert M."/>
        </authorList>
    </citation>
    <scope>NUCLEOTIDE SEQUENCE</scope>
</reference>
<evidence type="ECO:0000256" key="1">
    <source>
        <dbReference type="ARBA" id="ARBA00023125"/>
    </source>
</evidence>
<sequence>METPYKNHVFQFGDDRNHDQLETATPDFLQFLSPSLLLLSDNKSNGMSPVTGISIFNRKPDHPLVASQPLLSCFQGNNISSNQTRRRLLPEGQQLKPLYNNNENYLQNLQRNPMFDDLSKLLAEECLHMQVPTNLMNVKWDTKTSAVGRGSNIHTAHLNLQKRFLQFRSQQNCQIVTKARDIECKYSKEVSTMEVARYIEVSSSQGRSHFIHDRFDHCRFQLIEDTNRNLDELLLLETTPKQIQQTTKRAINYSASDESASTSFSAKDTSSPIQDIDVLSLAMEAADVLPESTDLFQQFGASTSVHISNLMETFDLPRQDYMQYQQVSPLTDQTTNSPRRLSLKRKFEEESHLTIGQQHKKPKTDRCVSKTRQIKPEATQILTAWYEAHVTYPYPNDEEVEEIANSANLSTKQVKKWMANKRVRCFNTLSITGNTHPIKHKLTGKRKDTDNVSTNSHLDGKSREALNAWYKQHIVNPYPSEKEKEMLAITTGITVPQVKSWFANKRSRANNRKRQVPNYFLEKFPEYAPHVQLVQEQRDQSRKRFRPQPTNFTEFAMFSEQNYLF</sequence>
<dbReference type="Pfam" id="PF05920">
    <property type="entry name" value="Homeobox_KN"/>
    <property type="match status" value="2"/>
</dbReference>